<feature type="transmembrane region" description="Helical" evidence="6">
    <location>
        <begin position="17"/>
        <end position="35"/>
    </location>
</feature>
<dbReference type="InterPro" id="IPR004853">
    <property type="entry name" value="Sugar_P_trans_dom"/>
</dbReference>
<feature type="transmembrane region" description="Helical" evidence="6">
    <location>
        <begin position="175"/>
        <end position="197"/>
    </location>
</feature>
<dbReference type="InterPro" id="IPR037185">
    <property type="entry name" value="EmrE-like"/>
</dbReference>
<dbReference type="EMBL" id="AZIL01000947">
    <property type="protein sequence ID" value="EWM25295.1"/>
    <property type="molecule type" value="Genomic_DNA"/>
</dbReference>
<gene>
    <name evidence="8" type="ORF">Naga_100240g1</name>
</gene>
<feature type="transmembrane region" description="Helical" evidence="6">
    <location>
        <begin position="242"/>
        <end position="267"/>
    </location>
</feature>
<evidence type="ECO:0000313" key="8">
    <source>
        <dbReference type="EMBL" id="EWM25295.1"/>
    </source>
</evidence>
<evidence type="ECO:0000259" key="7">
    <source>
        <dbReference type="Pfam" id="PF03151"/>
    </source>
</evidence>
<dbReference type="PANTHER" id="PTHR11132">
    <property type="entry name" value="SOLUTE CARRIER FAMILY 35"/>
    <property type="match status" value="1"/>
</dbReference>
<keyword evidence="2 6" id="KW-0812">Transmembrane</keyword>
<evidence type="ECO:0000256" key="1">
    <source>
        <dbReference type="ARBA" id="ARBA00004141"/>
    </source>
</evidence>
<sequence>MSVGHSKSAAHAANMKHIASVVAAYWIVSISMVYLNKVLMTNSEFSIPAPLFMTWFQCFFTTCLCYVCGELGEVQRRKGKATGYFMQFPAMRYTGTVARKVGVLSLVFVGMMTFNNLCLKYVEVSFYNVARSLTIVFNVLLSLAILRTFVSLPTVACLFLVFVGFWVGADGEVNFSLLGTLSGVTSSLFVSLNSIYTKKVLPAVNDNQWVLTFVNNFNACILFLPLIFFLELPILLQHWTTLFSPLFWTGMCLSGLLGFAIGTVTVMQIKATSPLTHNISGTAKAAVQSLLAFYLWGNPATTKSLLGIALVLGGSSAYTFVAMREAEKKRRTSGLAGGGGGSKSNGSTEVGALLPVKSPGATGSGAGVKLTGA</sequence>
<comment type="caution">
    <text evidence="8">The sequence shown here is derived from an EMBL/GenBank/DDBJ whole genome shotgun (WGS) entry which is preliminary data.</text>
</comment>
<feature type="transmembrane region" description="Helical" evidence="6">
    <location>
        <begin position="90"/>
        <end position="114"/>
    </location>
</feature>
<feature type="transmembrane region" description="Helical" evidence="6">
    <location>
        <begin position="152"/>
        <end position="169"/>
    </location>
</feature>
<keyword evidence="9" id="KW-1185">Reference proteome</keyword>
<evidence type="ECO:0000256" key="4">
    <source>
        <dbReference type="ARBA" id="ARBA00023136"/>
    </source>
</evidence>
<dbReference type="OrthoDB" id="5547497at2759"/>
<protein>
    <submittedName>
        <fullName evidence="8">Gdp-fucose transporter 1</fullName>
    </submittedName>
</protein>
<dbReference type="InterPro" id="IPR050186">
    <property type="entry name" value="TPT_transporter"/>
</dbReference>
<dbReference type="Pfam" id="PF03151">
    <property type="entry name" value="TPT"/>
    <property type="match status" value="1"/>
</dbReference>
<dbReference type="SUPFAM" id="SSF103481">
    <property type="entry name" value="Multidrug resistance efflux transporter EmrE"/>
    <property type="match status" value="1"/>
</dbReference>
<dbReference type="AlphaFoldDB" id="W7TE54"/>
<evidence type="ECO:0000256" key="3">
    <source>
        <dbReference type="ARBA" id="ARBA00022989"/>
    </source>
</evidence>
<proteinExistence type="predicted"/>
<evidence type="ECO:0000256" key="5">
    <source>
        <dbReference type="SAM" id="MobiDB-lite"/>
    </source>
</evidence>
<evidence type="ECO:0000313" key="9">
    <source>
        <dbReference type="Proteomes" id="UP000019335"/>
    </source>
</evidence>
<feature type="transmembrane region" description="Helical" evidence="6">
    <location>
        <begin position="303"/>
        <end position="321"/>
    </location>
</feature>
<evidence type="ECO:0000256" key="2">
    <source>
        <dbReference type="ARBA" id="ARBA00022692"/>
    </source>
</evidence>
<name>W7TE54_9STRA</name>
<keyword evidence="3 6" id="KW-1133">Transmembrane helix</keyword>
<comment type="subcellular location">
    <subcellularLocation>
        <location evidence="1">Membrane</location>
        <topology evidence="1">Multi-pass membrane protein</topology>
    </subcellularLocation>
</comment>
<accession>W7TE54</accession>
<feature type="domain" description="Sugar phosphate transporter" evidence="7">
    <location>
        <begin position="18"/>
        <end position="318"/>
    </location>
</feature>
<organism evidence="8 9">
    <name type="scientific">Nannochloropsis gaditana</name>
    <dbReference type="NCBI Taxonomy" id="72520"/>
    <lineage>
        <taxon>Eukaryota</taxon>
        <taxon>Sar</taxon>
        <taxon>Stramenopiles</taxon>
        <taxon>Ochrophyta</taxon>
        <taxon>Eustigmatophyceae</taxon>
        <taxon>Eustigmatales</taxon>
        <taxon>Monodopsidaceae</taxon>
        <taxon>Nannochloropsis</taxon>
    </lineage>
</organism>
<feature type="transmembrane region" description="Helical" evidence="6">
    <location>
        <begin position="47"/>
        <end position="69"/>
    </location>
</feature>
<feature type="transmembrane region" description="Helical" evidence="6">
    <location>
        <begin position="209"/>
        <end position="230"/>
    </location>
</feature>
<feature type="region of interest" description="Disordered" evidence="5">
    <location>
        <begin position="331"/>
        <end position="373"/>
    </location>
</feature>
<dbReference type="Proteomes" id="UP000019335">
    <property type="component" value="Chromosome 11"/>
</dbReference>
<reference evidence="8 9" key="1">
    <citation type="journal article" date="2014" name="Mol. Plant">
        <title>Chromosome Scale Genome Assembly and Transcriptome Profiling of Nannochloropsis gaditana in Nitrogen Depletion.</title>
        <authorList>
            <person name="Corteggiani Carpinelli E."/>
            <person name="Telatin A."/>
            <person name="Vitulo N."/>
            <person name="Forcato C."/>
            <person name="D'Angelo M."/>
            <person name="Schiavon R."/>
            <person name="Vezzi A."/>
            <person name="Giacometti G.M."/>
            <person name="Morosinotto T."/>
            <person name="Valle G."/>
        </authorList>
    </citation>
    <scope>NUCLEOTIDE SEQUENCE [LARGE SCALE GENOMIC DNA]</scope>
    <source>
        <strain evidence="8 9">B-31</strain>
    </source>
</reference>
<keyword evidence="4 6" id="KW-0472">Membrane</keyword>
<evidence type="ECO:0000256" key="6">
    <source>
        <dbReference type="SAM" id="Phobius"/>
    </source>
</evidence>
<dbReference type="GO" id="GO:0016020">
    <property type="term" value="C:membrane"/>
    <property type="evidence" value="ECO:0007669"/>
    <property type="project" value="UniProtKB-SubCell"/>
</dbReference>